<dbReference type="Proteomes" id="UP001174909">
    <property type="component" value="Unassembled WGS sequence"/>
</dbReference>
<evidence type="ECO:0000313" key="6">
    <source>
        <dbReference type="Proteomes" id="UP001174909"/>
    </source>
</evidence>
<evidence type="ECO:0000313" key="5">
    <source>
        <dbReference type="EMBL" id="CAI8048933.1"/>
    </source>
</evidence>
<dbReference type="InterPro" id="IPR011009">
    <property type="entry name" value="Kinase-like_dom_sf"/>
</dbReference>
<dbReference type="PROSITE" id="PS50011">
    <property type="entry name" value="PROTEIN_KINASE_DOM"/>
    <property type="match status" value="1"/>
</dbReference>
<feature type="non-terminal residue" evidence="5">
    <location>
        <position position="1"/>
    </location>
</feature>
<keyword evidence="5" id="KW-0808">Transferase</keyword>
<evidence type="ECO:0000259" key="4">
    <source>
        <dbReference type="PROSITE" id="PS50011"/>
    </source>
</evidence>
<feature type="domain" description="Protein kinase" evidence="4">
    <location>
        <begin position="1"/>
        <end position="110"/>
    </location>
</feature>
<evidence type="ECO:0000256" key="2">
    <source>
        <dbReference type="ARBA" id="ARBA00022840"/>
    </source>
</evidence>
<feature type="non-terminal residue" evidence="5">
    <location>
        <position position="172"/>
    </location>
</feature>
<protein>
    <submittedName>
        <fullName evidence="5">Calcium/calmodulin-dependent protein kinase kinase 1</fullName>
    </submittedName>
</protein>
<dbReference type="EMBL" id="CASHTH010003761">
    <property type="protein sequence ID" value="CAI8048933.1"/>
    <property type="molecule type" value="Genomic_DNA"/>
</dbReference>
<keyword evidence="5" id="KW-0418">Kinase</keyword>
<keyword evidence="1" id="KW-0547">Nucleotide-binding</keyword>
<dbReference type="GO" id="GO:0005737">
    <property type="term" value="C:cytoplasm"/>
    <property type="evidence" value="ECO:0007669"/>
    <property type="project" value="TreeGrafter"/>
</dbReference>
<sequence length="172" mass="19703">PSRSSSPLSPSLPLSPPLPPLLAANKSYRGQAVDIWAAGITLYCFLYGKVPFNAKVITELHDIIRNDQPEFPSSPEISPELKDLFARLLEKDATKRITIPEIRVSQNTRFSFYTLPYNYIPFNVSPNRNTRGCVRRIAAYRPRRRTAMRRSLSIKRRLPPPSNPSGRQFTYW</sequence>
<feature type="region of interest" description="Disordered" evidence="3">
    <location>
        <begin position="149"/>
        <end position="172"/>
    </location>
</feature>
<dbReference type="AlphaFoldDB" id="A0AA35TJW9"/>
<feature type="compositionally biased region" description="Basic residues" evidence="3">
    <location>
        <begin position="149"/>
        <end position="158"/>
    </location>
</feature>
<proteinExistence type="predicted"/>
<accession>A0AA35TJW9</accession>
<dbReference type="InterPro" id="IPR000719">
    <property type="entry name" value="Prot_kinase_dom"/>
</dbReference>
<organism evidence="5 6">
    <name type="scientific">Geodia barretti</name>
    <name type="common">Barrett's horny sponge</name>
    <dbReference type="NCBI Taxonomy" id="519541"/>
    <lineage>
        <taxon>Eukaryota</taxon>
        <taxon>Metazoa</taxon>
        <taxon>Porifera</taxon>
        <taxon>Demospongiae</taxon>
        <taxon>Heteroscleromorpha</taxon>
        <taxon>Tetractinellida</taxon>
        <taxon>Astrophorina</taxon>
        <taxon>Geodiidae</taxon>
        <taxon>Geodia</taxon>
    </lineage>
</organism>
<keyword evidence="2" id="KW-0067">ATP-binding</keyword>
<dbReference type="PANTHER" id="PTHR24346:SF77">
    <property type="entry name" value="SERINE THREONINE PROTEIN KINASE"/>
    <property type="match status" value="1"/>
</dbReference>
<dbReference type="Pfam" id="PF00069">
    <property type="entry name" value="Pkinase"/>
    <property type="match status" value="1"/>
</dbReference>
<dbReference type="GO" id="GO:0004683">
    <property type="term" value="F:calcium/calmodulin-dependent protein kinase activity"/>
    <property type="evidence" value="ECO:0007669"/>
    <property type="project" value="TreeGrafter"/>
</dbReference>
<gene>
    <name evidence="5" type="ORF">GBAR_LOCUS26963</name>
</gene>
<name>A0AA35TJW9_GEOBA</name>
<dbReference type="GO" id="GO:0035556">
    <property type="term" value="P:intracellular signal transduction"/>
    <property type="evidence" value="ECO:0007669"/>
    <property type="project" value="TreeGrafter"/>
</dbReference>
<dbReference type="Gene3D" id="1.10.510.10">
    <property type="entry name" value="Transferase(Phosphotransferase) domain 1"/>
    <property type="match status" value="1"/>
</dbReference>
<dbReference type="GO" id="GO:0005524">
    <property type="term" value="F:ATP binding"/>
    <property type="evidence" value="ECO:0007669"/>
    <property type="project" value="UniProtKB-KW"/>
</dbReference>
<evidence type="ECO:0000256" key="3">
    <source>
        <dbReference type="SAM" id="MobiDB-lite"/>
    </source>
</evidence>
<dbReference type="SUPFAM" id="SSF56112">
    <property type="entry name" value="Protein kinase-like (PK-like)"/>
    <property type="match status" value="1"/>
</dbReference>
<evidence type="ECO:0000256" key="1">
    <source>
        <dbReference type="ARBA" id="ARBA00022741"/>
    </source>
</evidence>
<dbReference type="PANTHER" id="PTHR24346">
    <property type="entry name" value="MAP/MICROTUBULE AFFINITY-REGULATING KINASE"/>
    <property type="match status" value="1"/>
</dbReference>
<comment type="caution">
    <text evidence="5">The sequence shown here is derived from an EMBL/GenBank/DDBJ whole genome shotgun (WGS) entry which is preliminary data.</text>
</comment>
<keyword evidence="6" id="KW-1185">Reference proteome</keyword>
<dbReference type="GO" id="GO:0005516">
    <property type="term" value="F:calmodulin binding"/>
    <property type="evidence" value="ECO:0007669"/>
    <property type="project" value="TreeGrafter"/>
</dbReference>
<reference evidence="5" key="1">
    <citation type="submission" date="2023-03" db="EMBL/GenBank/DDBJ databases">
        <authorList>
            <person name="Steffen K."/>
            <person name="Cardenas P."/>
        </authorList>
    </citation>
    <scope>NUCLEOTIDE SEQUENCE</scope>
</reference>